<dbReference type="EMBL" id="LGTL01000034">
    <property type="protein sequence ID" value="KPA73648.1"/>
    <property type="molecule type" value="Genomic_DNA"/>
</dbReference>
<feature type="compositionally biased region" description="Basic residues" evidence="1">
    <location>
        <begin position="946"/>
        <end position="960"/>
    </location>
</feature>
<feature type="region of interest" description="Disordered" evidence="1">
    <location>
        <begin position="925"/>
        <end position="989"/>
    </location>
</feature>
<accession>A0A0N0DQY4</accession>
<protein>
    <recommendedName>
        <fullName evidence="5">Transmembrane protein</fullName>
    </recommendedName>
</protein>
<dbReference type="RefSeq" id="XP_015652087.1">
    <property type="nucleotide sequence ID" value="XM_015809412.1"/>
</dbReference>
<organism evidence="3 4">
    <name type="scientific">Leptomonas pyrrhocoris</name>
    <name type="common">Firebug parasite</name>
    <dbReference type="NCBI Taxonomy" id="157538"/>
    <lineage>
        <taxon>Eukaryota</taxon>
        <taxon>Discoba</taxon>
        <taxon>Euglenozoa</taxon>
        <taxon>Kinetoplastea</taxon>
        <taxon>Metakinetoplastina</taxon>
        <taxon>Trypanosomatida</taxon>
        <taxon>Trypanosomatidae</taxon>
        <taxon>Leishmaniinae</taxon>
        <taxon>Leptomonas</taxon>
    </lineage>
</organism>
<feature type="transmembrane region" description="Helical" evidence="2">
    <location>
        <begin position="467"/>
        <end position="490"/>
    </location>
</feature>
<dbReference type="Proteomes" id="UP000037923">
    <property type="component" value="Unassembled WGS sequence"/>
</dbReference>
<keyword evidence="2" id="KW-0472">Membrane</keyword>
<sequence>MTATAPPTNFGSTPADTRFDAFGMPISSGSAIPAPVLLSSNPRPARQLRSHDHHQHQQNSYGTSSSSSAPSLSTPVSSRSSAAAPFPAGAGANGGLVTKHHNHNSGHSPLLQSPPSPSIKSYGTASSVSDDAGTQSVIVGERSSFTSTVASDTAAAEGVASGSSRRFGEVLPDGENRMQGETAGAEAAVTRPSDLHSAGGRSDRRSFQVARRSSSTERDAAEAGFVLHRSPLQRTQKTTEEAPRYAAGQESSYDPHCTETINGRTDVMKGSGVAVEGGGGGEGEGRGTSSPAKSGQVHLSNQGSARRGPLGYASVNTNDDHDGGVVARARNDDSNDGGQPCRDAGPFSHSSANPPPTLIEFVLRRVRTTSLLQFCWVVLLVVMLMVGNACQVIFLNFWIHQFPTKSSSSSSSSSHSGSGGPDRAEALESSYTTFIISAVIFALFFVVLLLVYWLWRRPSLLFARERAGWWLLLGIGAMDTLNSAMAIYAAAHTPEVLQALFVSLVPIYSAFFTKWLLKDPRNYANVYVVVSFALIMAGVALASLFSYAATHRGHHHADDDGSSSISGRHGFAARHTPTFLFNFFAASDPPPSAATRDKQIWCLIFFFSVPPTVLLNVLQTMYMIRYTYTDEMTAYLLEHEGDAEDSTLRTSIASSGRARTGVREREVDDVEGQAGEAKAAADLHETSASRTRARGSQPRRESPPASATAASPASAEAAPAGPLPTSDLASPRSSEAANSDEEAEGTFLQRQHRLHIPSSELRLHGEDATVKIVMLAADTTLQALMGFLLMPMDALPWFGGSDSLREVWQNLDDGVDCVLHCPRNLRYCLLYSMGFVLVYIASAYLNRYSVTLCSMVSQLSGPITALVLIAFPALNMTGDAAPWYVSVFAVVLLSCGTIIYVYWDEMTGEEKASGEMQLKWAMMEEQARRHGPSGEENDTDSQQQQHHYRRSRTRRYRPRRQSSYVVVVDHDPDAPRPPRPSGDVAENHH</sequence>
<feature type="region of interest" description="Disordered" evidence="1">
    <location>
        <begin position="643"/>
        <end position="751"/>
    </location>
</feature>
<dbReference type="SUPFAM" id="SSF103481">
    <property type="entry name" value="Multidrug resistance efflux transporter EmrE"/>
    <property type="match status" value="1"/>
</dbReference>
<feature type="transmembrane region" description="Helical" evidence="2">
    <location>
        <begin position="431"/>
        <end position="455"/>
    </location>
</feature>
<dbReference type="InterPro" id="IPR037185">
    <property type="entry name" value="EmrE-like"/>
</dbReference>
<feature type="transmembrane region" description="Helical" evidence="2">
    <location>
        <begin position="374"/>
        <end position="399"/>
    </location>
</feature>
<feature type="compositionally biased region" description="Polar residues" evidence="1">
    <location>
        <begin position="288"/>
        <end position="304"/>
    </location>
</feature>
<feature type="transmembrane region" description="Helical" evidence="2">
    <location>
        <begin position="852"/>
        <end position="871"/>
    </location>
</feature>
<dbReference type="PANTHER" id="PTHR42253">
    <property type="entry name" value="TRANSMEMBRANE PROTEIN-RELATED"/>
    <property type="match status" value="1"/>
</dbReference>
<evidence type="ECO:0000256" key="1">
    <source>
        <dbReference type="SAM" id="MobiDB-lite"/>
    </source>
</evidence>
<feature type="region of interest" description="Disordered" evidence="1">
    <location>
        <begin position="1"/>
        <end position="130"/>
    </location>
</feature>
<feature type="transmembrane region" description="Helical" evidence="2">
    <location>
        <begin position="829"/>
        <end position="845"/>
    </location>
</feature>
<feature type="region of interest" description="Disordered" evidence="1">
    <location>
        <begin position="269"/>
        <end position="351"/>
    </location>
</feature>
<feature type="compositionally biased region" description="Polar residues" evidence="1">
    <location>
        <begin position="1"/>
        <end position="15"/>
    </location>
</feature>
<dbReference type="PANTHER" id="PTHR42253:SF1">
    <property type="entry name" value="TRANSMEMBRANE PROTEIN"/>
    <property type="match status" value="1"/>
</dbReference>
<name>A0A0N0DQY4_LEPPY</name>
<gene>
    <name evidence="3" type="ORF">ABB37_09780</name>
</gene>
<comment type="caution">
    <text evidence="3">The sequence shown here is derived from an EMBL/GenBank/DDBJ whole genome shotgun (WGS) entry which is preliminary data.</text>
</comment>
<dbReference type="OrthoDB" id="264961at2759"/>
<dbReference type="OMA" id="RYCLLYS"/>
<feature type="transmembrane region" description="Helical" evidence="2">
    <location>
        <begin position="598"/>
        <end position="618"/>
    </location>
</feature>
<evidence type="ECO:0008006" key="5">
    <source>
        <dbReference type="Google" id="ProtNLM"/>
    </source>
</evidence>
<feature type="transmembrane region" description="Helical" evidence="2">
    <location>
        <begin position="524"/>
        <end position="549"/>
    </location>
</feature>
<feature type="compositionally biased region" description="Basic and acidic residues" evidence="1">
    <location>
        <begin position="318"/>
        <end position="333"/>
    </location>
</feature>
<feature type="region of interest" description="Disordered" evidence="1">
    <location>
        <begin position="147"/>
        <end position="256"/>
    </location>
</feature>
<keyword evidence="2" id="KW-1133">Transmembrane helix</keyword>
<evidence type="ECO:0000256" key="2">
    <source>
        <dbReference type="SAM" id="Phobius"/>
    </source>
</evidence>
<proteinExistence type="predicted"/>
<evidence type="ECO:0000313" key="3">
    <source>
        <dbReference type="EMBL" id="KPA73648.1"/>
    </source>
</evidence>
<reference evidence="3 4" key="1">
    <citation type="submission" date="2015-07" db="EMBL/GenBank/DDBJ databases">
        <title>High-quality genome of monoxenous trypanosomatid Leptomonas pyrrhocoris.</title>
        <authorList>
            <person name="Flegontov P."/>
            <person name="Butenko A."/>
            <person name="Firsov S."/>
            <person name="Vlcek C."/>
            <person name="Logacheva M.D."/>
            <person name="Field M."/>
            <person name="Filatov D."/>
            <person name="Flegontova O."/>
            <person name="Gerasimov E."/>
            <person name="Jackson A.P."/>
            <person name="Kelly S."/>
            <person name="Opperdoes F."/>
            <person name="O'Reilly A."/>
            <person name="Votypka J."/>
            <person name="Yurchenko V."/>
            <person name="Lukes J."/>
        </authorList>
    </citation>
    <scope>NUCLEOTIDE SEQUENCE [LARGE SCALE GENOMIC DNA]</scope>
    <source>
        <strain evidence="3">H10</strain>
    </source>
</reference>
<feature type="compositionally biased region" description="Basic residues" evidence="1">
    <location>
        <begin position="46"/>
        <end position="56"/>
    </location>
</feature>
<feature type="transmembrane region" description="Helical" evidence="2">
    <location>
        <begin position="496"/>
        <end position="517"/>
    </location>
</feature>
<keyword evidence="4" id="KW-1185">Reference proteome</keyword>
<feature type="compositionally biased region" description="Polar residues" evidence="1">
    <location>
        <begin position="119"/>
        <end position="130"/>
    </location>
</feature>
<dbReference type="VEuPathDB" id="TriTrypDB:LpyrH10_34_0830"/>
<feature type="compositionally biased region" description="Low complexity" evidence="1">
    <location>
        <begin position="703"/>
        <end position="720"/>
    </location>
</feature>
<feature type="transmembrane region" description="Helical" evidence="2">
    <location>
        <begin position="883"/>
        <end position="903"/>
    </location>
</feature>
<evidence type="ECO:0000313" key="4">
    <source>
        <dbReference type="Proteomes" id="UP000037923"/>
    </source>
</evidence>
<dbReference type="GeneID" id="26910063"/>
<feature type="compositionally biased region" description="Low complexity" evidence="1">
    <location>
        <begin position="64"/>
        <end position="90"/>
    </location>
</feature>
<keyword evidence="2" id="KW-0812">Transmembrane</keyword>
<dbReference type="AlphaFoldDB" id="A0A0N0DQY4"/>